<evidence type="ECO:0000313" key="2">
    <source>
        <dbReference type="Proteomes" id="UP000179037"/>
    </source>
</evidence>
<evidence type="ECO:0000313" key="1">
    <source>
        <dbReference type="EMBL" id="OGI51135.1"/>
    </source>
</evidence>
<name>A0A1F6U181_9PROT</name>
<organism evidence="1 2">
    <name type="scientific">Candidatus Muproteobacteria bacterium RIFCSPLOWO2_01_FULL_60_18</name>
    <dbReference type="NCBI Taxonomy" id="1817768"/>
    <lineage>
        <taxon>Bacteria</taxon>
        <taxon>Pseudomonadati</taxon>
        <taxon>Pseudomonadota</taxon>
        <taxon>Candidatus Muproteobacteria</taxon>
    </lineage>
</organism>
<sequence>MKPKMTKADAVAFRARWTAVNEAERKELRATTMRRKFRQLAALMASVNKFGWVEPLAQEESGVRMRWNRLRKAPHLA</sequence>
<dbReference type="Proteomes" id="UP000179037">
    <property type="component" value="Unassembled WGS sequence"/>
</dbReference>
<reference evidence="1 2" key="1">
    <citation type="journal article" date="2016" name="Nat. Commun.">
        <title>Thousands of microbial genomes shed light on interconnected biogeochemical processes in an aquifer system.</title>
        <authorList>
            <person name="Anantharaman K."/>
            <person name="Brown C.T."/>
            <person name="Hug L.A."/>
            <person name="Sharon I."/>
            <person name="Castelle C.J."/>
            <person name="Probst A.J."/>
            <person name="Thomas B.C."/>
            <person name="Singh A."/>
            <person name="Wilkins M.J."/>
            <person name="Karaoz U."/>
            <person name="Brodie E.L."/>
            <person name="Williams K.H."/>
            <person name="Hubbard S.S."/>
            <person name="Banfield J.F."/>
        </authorList>
    </citation>
    <scope>NUCLEOTIDE SEQUENCE [LARGE SCALE GENOMIC DNA]</scope>
</reference>
<dbReference type="STRING" id="1817768.A3A87_03155"/>
<gene>
    <name evidence="1" type="ORF">A3A87_03155</name>
</gene>
<protein>
    <submittedName>
        <fullName evidence="1">Uncharacterized protein</fullName>
    </submittedName>
</protein>
<dbReference type="EMBL" id="MFTC01000050">
    <property type="protein sequence ID" value="OGI51135.1"/>
    <property type="molecule type" value="Genomic_DNA"/>
</dbReference>
<accession>A0A1F6U181</accession>
<dbReference type="AlphaFoldDB" id="A0A1F6U181"/>
<proteinExistence type="predicted"/>
<comment type="caution">
    <text evidence="1">The sequence shown here is derived from an EMBL/GenBank/DDBJ whole genome shotgun (WGS) entry which is preliminary data.</text>
</comment>